<dbReference type="SUPFAM" id="SSF56601">
    <property type="entry name" value="beta-lactamase/transpeptidase-like"/>
    <property type="match status" value="1"/>
</dbReference>
<dbReference type="GO" id="GO:0008800">
    <property type="term" value="F:beta-lactamase activity"/>
    <property type="evidence" value="ECO:0007669"/>
    <property type="project" value="InterPro"/>
</dbReference>
<dbReference type="Proteomes" id="UP000619293">
    <property type="component" value="Unassembled WGS sequence"/>
</dbReference>
<dbReference type="InterPro" id="IPR006311">
    <property type="entry name" value="TAT_signal"/>
</dbReference>
<dbReference type="PANTHER" id="PTHR35333:SF3">
    <property type="entry name" value="BETA-LACTAMASE-TYPE TRANSPEPTIDASE FOLD CONTAINING PROTEIN"/>
    <property type="match status" value="1"/>
</dbReference>
<protein>
    <recommendedName>
        <fullName evidence="1">Beta-lactamase</fullName>
    </recommendedName>
    <alternativeName>
        <fullName evidence="2">Penicillinase</fullName>
    </alternativeName>
</protein>
<feature type="domain" description="Beta-lactamase class A catalytic" evidence="4">
    <location>
        <begin position="142"/>
        <end position="259"/>
    </location>
</feature>
<proteinExistence type="predicted"/>
<dbReference type="InterPro" id="IPR012338">
    <property type="entry name" value="Beta-lactam/transpept-like"/>
</dbReference>
<dbReference type="GO" id="GO:0046677">
    <property type="term" value="P:response to antibiotic"/>
    <property type="evidence" value="ECO:0007669"/>
    <property type="project" value="InterPro"/>
</dbReference>
<gene>
    <name evidence="5" type="ORF">Cch02nite_42690</name>
</gene>
<sequence>MTEHTRRRALLAGGVGVTALATGGLWLAGRGSADPGAAAVWHDPPTPGGATPGTVPAQPGPPGVERAGTLSAANAGDLVKVTTSGWYNWALMDRTTGEIVGSKNMHETNMTASMIKAWLAADYLRRAAEDGRTPNAAQLADVRKMIRDSDNAVASALWNELGGRTTITRLISICKLTDSQAGPDWSKTLLSARDTCRIAHAIGTGTAAGPKWTGYLIDEMRAVRGEGDFGIRRVFPAAEQPAIAIKNGWVQRGELGVWNVNCMALGDDWTMAVLTRYPIGLAMSHGVNIAKSVTTQVRALSGLI</sequence>
<evidence type="ECO:0000313" key="5">
    <source>
        <dbReference type="EMBL" id="GIF90825.1"/>
    </source>
</evidence>
<reference evidence="5 6" key="1">
    <citation type="submission" date="2021-01" db="EMBL/GenBank/DDBJ databases">
        <title>Whole genome shotgun sequence of Catellatospora chokoriensis NBRC 107358.</title>
        <authorList>
            <person name="Komaki H."/>
            <person name="Tamura T."/>
        </authorList>
    </citation>
    <scope>NUCLEOTIDE SEQUENCE [LARGE SCALE GENOMIC DNA]</scope>
    <source>
        <strain evidence="5 6">NBRC 107358</strain>
    </source>
</reference>
<name>A0A8J3K540_9ACTN</name>
<dbReference type="EMBL" id="BONG01000026">
    <property type="protein sequence ID" value="GIF90825.1"/>
    <property type="molecule type" value="Genomic_DNA"/>
</dbReference>
<dbReference type="Gene3D" id="3.40.710.10">
    <property type="entry name" value="DD-peptidase/beta-lactamase superfamily"/>
    <property type="match status" value="1"/>
</dbReference>
<dbReference type="PROSITE" id="PS51318">
    <property type="entry name" value="TAT"/>
    <property type="match status" value="1"/>
</dbReference>
<organism evidence="5 6">
    <name type="scientific">Catellatospora chokoriensis</name>
    <dbReference type="NCBI Taxonomy" id="310353"/>
    <lineage>
        <taxon>Bacteria</taxon>
        <taxon>Bacillati</taxon>
        <taxon>Actinomycetota</taxon>
        <taxon>Actinomycetes</taxon>
        <taxon>Micromonosporales</taxon>
        <taxon>Micromonosporaceae</taxon>
        <taxon>Catellatospora</taxon>
    </lineage>
</organism>
<evidence type="ECO:0000259" key="4">
    <source>
        <dbReference type="Pfam" id="PF13354"/>
    </source>
</evidence>
<evidence type="ECO:0000256" key="2">
    <source>
        <dbReference type="ARBA" id="ARBA00030171"/>
    </source>
</evidence>
<dbReference type="AlphaFoldDB" id="A0A8J3K540"/>
<comment type="caution">
    <text evidence="5">The sequence shown here is derived from an EMBL/GenBank/DDBJ whole genome shotgun (WGS) entry which is preliminary data.</text>
</comment>
<evidence type="ECO:0000256" key="3">
    <source>
        <dbReference type="SAM" id="MobiDB-lite"/>
    </source>
</evidence>
<dbReference type="RefSeq" id="WP_191841550.1">
    <property type="nucleotide sequence ID" value="NZ_BAAALB010000012.1"/>
</dbReference>
<dbReference type="GO" id="GO:0030655">
    <property type="term" value="P:beta-lactam antibiotic catabolic process"/>
    <property type="evidence" value="ECO:0007669"/>
    <property type="project" value="InterPro"/>
</dbReference>
<evidence type="ECO:0000256" key="1">
    <source>
        <dbReference type="ARBA" id="ARBA00018879"/>
    </source>
</evidence>
<feature type="compositionally biased region" description="Low complexity" evidence="3">
    <location>
        <begin position="48"/>
        <end position="57"/>
    </location>
</feature>
<evidence type="ECO:0000313" key="6">
    <source>
        <dbReference type="Proteomes" id="UP000619293"/>
    </source>
</evidence>
<feature type="region of interest" description="Disordered" evidence="3">
    <location>
        <begin position="43"/>
        <end position="63"/>
    </location>
</feature>
<dbReference type="Pfam" id="PF13354">
    <property type="entry name" value="Beta-lactamase2"/>
    <property type="match status" value="1"/>
</dbReference>
<dbReference type="InterPro" id="IPR000871">
    <property type="entry name" value="Beta-lactam_class-A"/>
</dbReference>
<accession>A0A8J3K540</accession>
<keyword evidence="6" id="KW-1185">Reference proteome</keyword>
<dbReference type="InterPro" id="IPR045155">
    <property type="entry name" value="Beta-lactam_cat"/>
</dbReference>
<dbReference type="PANTHER" id="PTHR35333">
    <property type="entry name" value="BETA-LACTAMASE"/>
    <property type="match status" value="1"/>
</dbReference>